<keyword evidence="2" id="KW-1185">Reference proteome</keyword>
<reference evidence="1 2" key="2">
    <citation type="journal article" date="2022" name="Mol. Ecol. Resour.">
        <title>The genomes of chicory, endive, great burdock and yacon provide insights into Asteraceae paleo-polyploidization history and plant inulin production.</title>
        <authorList>
            <person name="Fan W."/>
            <person name="Wang S."/>
            <person name="Wang H."/>
            <person name="Wang A."/>
            <person name="Jiang F."/>
            <person name="Liu H."/>
            <person name="Zhao H."/>
            <person name="Xu D."/>
            <person name="Zhang Y."/>
        </authorList>
    </citation>
    <scope>NUCLEOTIDE SEQUENCE [LARGE SCALE GENOMIC DNA]</scope>
    <source>
        <strain evidence="2">cv. Yunnan</strain>
        <tissue evidence="1">Leaves</tissue>
    </source>
</reference>
<name>A0ACB8YP80_9ASTR</name>
<organism evidence="1 2">
    <name type="scientific">Smallanthus sonchifolius</name>
    <dbReference type="NCBI Taxonomy" id="185202"/>
    <lineage>
        <taxon>Eukaryota</taxon>
        <taxon>Viridiplantae</taxon>
        <taxon>Streptophyta</taxon>
        <taxon>Embryophyta</taxon>
        <taxon>Tracheophyta</taxon>
        <taxon>Spermatophyta</taxon>
        <taxon>Magnoliopsida</taxon>
        <taxon>eudicotyledons</taxon>
        <taxon>Gunneridae</taxon>
        <taxon>Pentapetalae</taxon>
        <taxon>asterids</taxon>
        <taxon>campanulids</taxon>
        <taxon>Asterales</taxon>
        <taxon>Asteraceae</taxon>
        <taxon>Asteroideae</taxon>
        <taxon>Heliantheae alliance</taxon>
        <taxon>Millerieae</taxon>
        <taxon>Smallanthus</taxon>
    </lineage>
</organism>
<sequence length="137" mass="14673">MPSVGKGHIICIASSFPVATLGGTSEQHPLPSEGSETEPSEESLTSPSPVGYGGPSQIDHKSDNALLNAYSNPILTKLKGRLPYCFLRTPTLLETMYTIEIAVDQIFEATHILKGCKRGLAGHELDIDLMSVMLGSF</sequence>
<evidence type="ECO:0000313" key="1">
    <source>
        <dbReference type="EMBL" id="KAI3687072.1"/>
    </source>
</evidence>
<gene>
    <name evidence="1" type="ORF">L1987_80763</name>
</gene>
<evidence type="ECO:0000313" key="2">
    <source>
        <dbReference type="Proteomes" id="UP001056120"/>
    </source>
</evidence>
<reference evidence="2" key="1">
    <citation type="journal article" date="2022" name="Mol. Ecol. Resour.">
        <title>The genomes of chicory, endive, great burdock and yacon provide insights into Asteraceae palaeo-polyploidization history and plant inulin production.</title>
        <authorList>
            <person name="Fan W."/>
            <person name="Wang S."/>
            <person name="Wang H."/>
            <person name="Wang A."/>
            <person name="Jiang F."/>
            <person name="Liu H."/>
            <person name="Zhao H."/>
            <person name="Xu D."/>
            <person name="Zhang Y."/>
        </authorList>
    </citation>
    <scope>NUCLEOTIDE SEQUENCE [LARGE SCALE GENOMIC DNA]</scope>
    <source>
        <strain evidence="2">cv. Yunnan</strain>
    </source>
</reference>
<dbReference type="Proteomes" id="UP001056120">
    <property type="component" value="Linkage Group LG27"/>
</dbReference>
<dbReference type="EMBL" id="CM042044">
    <property type="protein sequence ID" value="KAI3687072.1"/>
    <property type="molecule type" value="Genomic_DNA"/>
</dbReference>
<protein>
    <submittedName>
        <fullName evidence="1">Uncharacterized protein</fullName>
    </submittedName>
</protein>
<proteinExistence type="predicted"/>
<accession>A0ACB8YP80</accession>
<comment type="caution">
    <text evidence="1">The sequence shown here is derived from an EMBL/GenBank/DDBJ whole genome shotgun (WGS) entry which is preliminary data.</text>
</comment>